<protein>
    <recommendedName>
        <fullName evidence="4">Nephrocystin 3-like N-terminal domain-containing protein</fullName>
    </recommendedName>
</protein>
<dbReference type="PRINTS" id="PR01415">
    <property type="entry name" value="ANKYRIN"/>
</dbReference>
<organism evidence="5 6">
    <name type="scientific">Madurella fahalii</name>
    <dbReference type="NCBI Taxonomy" id="1157608"/>
    <lineage>
        <taxon>Eukaryota</taxon>
        <taxon>Fungi</taxon>
        <taxon>Dikarya</taxon>
        <taxon>Ascomycota</taxon>
        <taxon>Pezizomycotina</taxon>
        <taxon>Sordariomycetes</taxon>
        <taxon>Sordariomycetidae</taxon>
        <taxon>Sordariales</taxon>
        <taxon>Sordariales incertae sedis</taxon>
        <taxon>Madurella</taxon>
    </lineage>
</organism>
<dbReference type="InterPro" id="IPR056884">
    <property type="entry name" value="NPHP3-like_N"/>
</dbReference>
<accession>A0ABQ0GKQ2</accession>
<dbReference type="SMART" id="SM00248">
    <property type="entry name" value="ANK"/>
    <property type="match status" value="11"/>
</dbReference>
<dbReference type="Pfam" id="PF12796">
    <property type="entry name" value="Ank_2"/>
    <property type="match status" value="3"/>
</dbReference>
<dbReference type="SUPFAM" id="SSF52540">
    <property type="entry name" value="P-loop containing nucleoside triphosphate hydrolases"/>
    <property type="match status" value="1"/>
</dbReference>
<dbReference type="Proteomes" id="UP001628179">
    <property type="component" value="Unassembled WGS sequence"/>
</dbReference>
<dbReference type="GeneID" id="98179218"/>
<dbReference type="Pfam" id="PF24883">
    <property type="entry name" value="NPHP3_N"/>
    <property type="match status" value="1"/>
</dbReference>
<dbReference type="InterPro" id="IPR002110">
    <property type="entry name" value="Ankyrin_rpt"/>
</dbReference>
<feature type="repeat" description="ANK" evidence="3">
    <location>
        <begin position="724"/>
        <end position="756"/>
    </location>
</feature>
<feature type="repeat" description="ANK" evidence="3">
    <location>
        <begin position="592"/>
        <end position="624"/>
    </location>
</feature>
<keyword evidence="2 3" id="KW-0040">ANK repeat</keyword>
<feature type="repeat" description="ANK" evidence="3">
    <location>
        <begin position="625"/>
        <end position="657"/>
    </location>
</feature>
<feature type="repeat" description="ANK" evidence="3">
    <location>
        <begin position="757"/>
        <end position="789"/>
    </location>
</feature>
<dbReference type="PANTHER" id="PTHR24123">
    <property type="entry name" value="ANKYRIN REPEAT-CONTAINING"/>
    <property type="match status" value="1"/>
</dbReference>
<proteinExistence type="predicted"/>
<feature type="repeat" description="ANK" evidence="3">
    <location>
        <begin position="888"/>
        <end position="920"/>
    </location>
</feature>
<comment type="caution">
    <text evidence="5">The sequence shown here is derived from an EMBL/GenBank/DDBJ whole genome shotgun (WGS) entry which is preliminary data.</text>
</comment>
<evidence type="ECO:0000313" key="6">
    <source>
        <dbReference type="Proteomes" id="UP001628179"/>
    </source>
</evidence>
<feature type="repeat" description="ANK" evidence="3">
    <location>
        <begin position="822"/>
        <end position="854"/>
    </location>
</feature>
<gene>
    <name evidence="5" type="ORF">MFIFM68171_08475</name>
</gene>
<keyword evidence="1" id="KW-0677">Repeat</keyword>
<dbReference type="Pfam" id="PF00023">
    <property type="entry name" value="Ank"/>
    <property type="match status" value="2"/>
</dbReference>
<dbReference type="EMBL" id="BAAFSV010000004">
    <property type="protein sequence ID" value="GAB1318265.1"/>
    <property type="molecule type" value="Genomic_DNA"/>
</dbReference>
<evidence type="ECO:0000256" key="3">
    <source>
        <dbReference type="PROSITE-ProRule" id="PRU00023"/>
    </source>
</evidence>
<name>A0ABQ0GKQ2_9PEZI</name>
<dbReference type="PANTHER" id="PTHR24123:SF33">
    <property type="entry name" value="PROTEIN HOS4"/>
    <property type="match status" value="1"/>
</dbReference>
<dbReference type="PROSITE" id="PS50088">
    <property type="entry name" value="ANK_REPEAT"/>
    <property type="match status" value="8"/>
</dbReference>
<evidence type="ECO:0000256" key="1">
    <source>
        <dbReference type="ARBA" id="ARBA00022737"/>
    </source>
</evidence>
<dbReference type="InterPro" id="IPR027417">
    <property type="entry name" value="P-loop_NTPase"/>
</dbReference>
<sequence>MDTRPSSPEAEGAGYGVFSSSRNNAASGSASQYNAPVTIYHGAVHSFEAAGTATPNLDKRREEILNRLEVPQYEDPKDQIPYKLDGIGDWFLSHTEFQTWKDSESSRLLWLSAEAGCGKSVLIKHLTETLSSGTVCYFFFDTGSKDRRSIVSALRHMLSQLFSRDHIPLPSTNQLPPDMNKSGPGQFDKLWQLLLYTAKRKGVGEIVCLLDAVDECDPQEWVILSEALCRLYKSKDVASFKLKFLLTSQPYDRIYSKLCGLFKKSQSPASHLRGETEPEKGKISHDIGVFIESRVQDPALHIGPETRRLLGQRLLSSAHRTYLRAHHTLKSIEKGGKINRDRVMTVTSQLTDELRNAYTKILNKSGDVAKANRVLQIVVAAAEPLTVAEMASALAIMSDGDDVFDIEPGNDFIIRESCGLVTVVDGTIHLLDETVAMMLQAQRLPAGPADAASKRHNWHSPSSHFTLARCCIRYLLQVEFEMNPLGRDGPVAQYLQDHPFLNYAARHWSTHFRQSPTEKQFEMAAMVRALCGTSSKRFLTWFRVCWANLHAGGEPPDGLTDLMAASYFGLVQTVAFLLVASWDGLHERDKTYKRSALHWAALGGHVDVVQLLLKNGARMAIFDKDKQMPLNLALAGGHAAVVRLFLETGDDLTVADEDGWPSLEWPLHYGYFEMVQLLLNKGNGLTLINKHGWTLLHSAAGYGHLGALRLLLDKGANPAIASANGWTPLMSASRHGHVEAVSLLLEKEADPSARNNIGFTPLHMASGHGHVRVVKALLDKGANTASLDCFGNTPLNTAASLGQRAAVKLLLGTTGSGQRNNFGCTPLFQAAANGHEAVVELLLKNNFYTEFAERNGNTPLLAAACNGHVAAAKLLLEAGANPDAFNADGNTSLLLAAANGHEAIVKLLLGKGANPTFANRFGITPLQAAPVQNSDGIVGADRCTEWVWFARWPCSTCTTWF</sequence>
<dbReference type="PROSITE" id="PS50297">
    <property type="entry name" value="ANK_REP_REGION"/>
    <property type="match status" value="7"/>
</dbReference>
<dbReference type="InterPro" id="IPR036770">
    <property type="entry name" value="Ankyrin_rpt-contain_sf"/>
</dbReference>
<feature type="domain" description="Nephrocystin 3-like N-terminal" evidence="4">
    <location>
        <begin position="86"/>
        <end position="248"/>
    </location>
</feature>
<dbReference type="RefSeq" id="XP_070919996.1">
    <property type="nucleotide sequence ID" value="XM_071063895.1"/>
</dbReference>
<reference evidence="5 6" key="1">
    <citation type="submission" date="2024-09" db="EMBL/GenBank/DDBJ databases">
        <title>Itraconazole resistance in Madurella fahalii resulting from another homologue of gene encoding cytochrome P450 14-alpha sterol demethylase (CYP51).</title>
        <authorList>
            <person name="Yoshioka I."/>
            <person name="Fahal A.H."/>
            <person name="Kaneko S."/>
            <person name="Yaguchi T."/>
        </authorList>
    </citation>
    <scope>NUCLEOTIDE SEQUENCE [LARGE SCALE GENOMIC DNA]</scope>
    <source>
        <strain evidence="5 6">IFM 68171</strain>
    </source>
</reference>
<evidence type="ECO:0000259" key="4">
    <source>
        <dbReference type="Pfam" id="PF24883"/>
    </source>
</evidence>
<feature type="repeat" description="ANK" evidence="3">
    <location>
        <begin position="855"/>
        <end position="887"/>
    </location>
</feature>
<evidence type="ECO:0000256" key="2">
    <source>
        <dbReference type="ARBA" id="ARBA00023043"/>
    </source>
</evidence>
<evidence type="ECO:0000313" key="5">
    <source>
        <dbReference type="EMBL" id="GAB1318265.1"/>
    </source>
</evidence>
<dbReference type="Gene3D" id="1.25.40.20">
    <property type="entry name" value="Ankyrin repeat-containing domain"/>
    <property type="match status" value="4"/>
</dbReference>
<dbReference type="Gene3D" id="3.40.50.300">
    <property type="entry name" value="P-loop containing nucleotide triphosphate hydrolases"/>
    <property type="match status" value="1"/>
</dbReference>
<keyword evidence="6" id="KW-1185">Reference proteome</keyword>
<dbReference type="InterPro" id="IPR051165">
    <property type="entry name" value="Multifunctional_ANK_Repeat"/>
</dbReference>
<dbReference type="SUPFAM" id="SSF48403">
    <property type="entry name" value="Ankyrin repeat"/>
    <property type="match status" value="2"/>
</dbReference>
<feature type="repeat" description="ANK" evidence="3">
    <location>
        <begin position="691"/>
        <end position="723"/>
    </location>
</feature>